<keyword evidence="1" id="KW-0812">Transmembrane</keyword>
<dbReference type="AlphaFoldDB" id="A0A0K2T2Y7"/>
<dbReference type="EMBL" id="HACA01002450">
    <property type="protein sequence ID" value="CDW19811.1"/>
    <property type="molecule type" value="Transcribed_RNA"/>
</dbReference>
<evidence type="ECO:0000256" key="1">
    <source>
        <dbReference type="SAM" id="Phobius"/>
    </source>
</evidence>
<reference evidence="2" key="1">
    <citation type="submission" date="2014-05" db="EMBL/GenBank/DDBJ databases">
        <authorList>
            <person name="Chronopoulou M."/>
        </authorList>
    </citation>
    <scope>NUCLEOTIDE SEQUENCE</scope>
    <source>
        <tissue evidence="2">Whole organism</tissue>
    </source>
</reference>
<evidence type="ECO:0000313" key="2">
    <source>
        <dbReference type="EMBL" id="CDW19811.1"/>
    </source>
</evidence>
<sequence>DPKWTLLLRKGTENAFLRDIVSKIPEPAIIQYRNDVYAQPEKETVKVSNLNKQTFSGFSVVDPRTLHFNFLLQKKSPLTYIFAPVAIYVQEMGLVHSLKMSALQNLHFESADSSTNPFDLQQLDSIFYVFFLGCFCSLTYCLLERLLIKKKK</sequence>
<keyword evidence="1" id="KW-0472">Membrane</keyword>
<feature type="non-terminal residue" evidence="2">
    <location>
        <position position="1"/>
    </location>
</feature>
<organism evidence="2">
    <name type="scientific">Lepeophtheirus salmonis</name>
    <name type="common">Salmon louse</name>
    <name type="synonym">Caligus salmonis</name>
    <dbReference type="NCBI Taxonomy" id="72036"/>
    <lineage>
        <taxon>Eukaryota</taxon>
        <taxon>Metazoa</taxon>
        <taxon>Ecdysozoa</taxon>
        <taxon>Arthropoda</taxon>
        <taxon>Crustacea</taxon>
        <taxon>Multicrustacea</taxon>
        <taxon>Hexanauplia</taxon>
        <taxon>Copepoda</taxon>
        <taxon>Siphonostomatoida</taxon>
        <taxon>Caligidae</taxon>
        <taxon>Lepeophtheirus</taxon>
    </lineage>
</organism>
<protein>
    <submittedName>
        <fullName evidence="2">Uncharacterized protein</fullName>
    </submittedName>
</protein>
<feature type="transmembrane region" description="Helical" evidence="1">
    <location>
        <begin position="125"/>
        <end position="143"/>
    </location>
</feature>
<proteinExistence type="predicted"/>
<name>A0A0K2T2Y7_LEPSM</name>
<keyword evidence="1" id="KW-1133">Transmembrane helix</keyword>
<accession>A0A0K2T2Y7</accession>